<dbReference type="InterPro" id="IPR001932">
    <property type="entry name" value="PPM-type_phosphatase-like_dom"/>
</dbReference>
<reference evidence="2 3" key="1">
    <citation type="journal article" date="2018" name="Front. Plant Sci.">
        <title>Red Clover (Trifolium pratense) and Zigzag Clover (T. medium) - A Picture of Genomic Similarities and Differences.</title>
        <authorList>
            <person name="Dluhosova J."/>
            <person name="Istvanek J."/>
            <person name="Nedelnik J."/>
            <person name="Repkova J."/>
        </authorList>
    </citation>
    <scope>NUCLEOTIDE SEQUENCE [LARGE SCALE GENOMIC DNA]</scope>
    <source>
        <strain evidence="3">cv. 10/8</strain>
        <tissue evidence="2">Leaf</tissue>
    </source>
</reference>
<feature type="domain" description="PPM-type phosphatase" evidence="1">
    <location>
        <begin position="2"/>
        <end position="27"/>
    </location>
</feature>
<sequence>IALSEDHKPNRSDERKRIENAGGVVMWAGSESDGIPVNSSFAKVEV</sequence>
<name>A0A392QC65_9FABA</name>
<dbReference type="InterPro" id="IPR036457">
    <property type="entry name" value="PPM-type-like_dom_sf"/>
</dbReference>
<evidence type="ECO:0000259" key="1">
    <source>
        <dbReference type="Pfam" id="PF00481"/>
    </source>
</evidence>
<organism evidence="2 3">
    <name type="scientific">Trifolium medium</name>
    <dbReference type="NCBI Taxonomy" id="97028"/>
    <lineage>
        <taxon>Eukaryota</taxon>
        <taxon>Viridiplantae</taxon>
        <taxon>Streptophyta</taxon>
        <taxon>Embryophyta</taxon>
        <taxon>Tracheophyta</taxon>
        <taxon>Spermatophyta</taxon>
        <taxon>Magnoliopsida</taxon>
        <taxon>eudicotyledons</taxon>
        <taxon>Gunneridae</taxon>
        <taxon>Pentapetalae</taxon>
        <taxon>rosids</taxon>
        <taxon>fabids</taxon>
        <taxon>Fabales</taxon>
        <taxon>Fabaceae</taxon>
        <taxon>Papilionoideae</taxon>
        <taxon>50 kb inversion clade</taxon>
        <taxon>NPAAA clade</taxon>
        <taxon>Hologalegina</taxon>
        <taxon>IRL clade</taxon>
        <taxon>Trifolieae</taxon>
        <taxon>Trifolium</taxon>
    </lineage>
</organism>
<dbReference type="EMBL" id="LXQA010122072">
    <property type="protein sequence ID" value="MCI20865.1"/>
    <property type="molecule type" value="Genomic_DNA"/>
</dbReference>
<feature type="non-terminal residue" evidence="2">
    <location>
        <position position="1"/>
    </location>
</feature>
<evidence type="ECO:0000313" key="3">
    <source>
        <dbReference type="Proteomes" id="UP000265520"/>
    </source>
</evidence>
<dbReference type="Gene3D" id="3.60.40.10">
    <property type="entry name" value="PPM-type phosphatase domain"/>
    <property type="match status" value="1"/>
</dbReference>
<dbReference type="Pfam" id="PF00481">
    <property type="entry name" value="PP2C"/>
    <property type="match status" value="1"/>
</dbReference>
<accession>A0A392QC65</accession>
<keyword evidence="3" id="KW-1185">Reference proteome</keyword>
<comment type="caution">
    <text evidence="2">The sequence shown here is derived from an EMBL/GenBank/DDBJ whole genome shotgun (WGS) entry which is preliminary data.</text>
</comment>
<protein>
    <recommendedName>
        <fullName evidence="1">PPM-type phosphatase domain-containing protein</fullName>
    </recommendedName>
</protein>
<dbReference type="Proteomes" id="UP000265520">
    <property type="component" value="Unassembled WGS sequence"/>
</dbReference>
<dbReference type="SUPFAM" id="SSF81606">
    <property type="entry name" value="PP2C-like"/>
    <property type="match status" value="1"/>
</dbReference>
<evidence type="ECO:0000313" key="2">
    <source>
        <dbReference type="EMBL" id="MCI20865.1"/>
    </source>
</evidence>
<proteinExistence type="predicted"/>
<dbReference type="AlphaFoldDB" id="A0A392QC65"/>